<accession>A0A9P5PZF0</accession>
<protein>
    <submittedName>
        <fullName evidence="1">Uncharacterized protein</fullName>
    </submittedName>
</protein>
<evidence type="ECO:0000313" key="2">
    <source>
        <dbReference type="Proteomes" id="UP000772434"/>
    </source>
</evidence>
<dbReference type="Proteomes" id="UP000772434">
    <property type="component" value="Unassembled WGS sequence"/>
</dbReference>
<reference evidence="1" key="1">
    <citation type="submission" date="2020-11" db="EMBL/GenBank/DDBJ databases">
        <authorList>
            <consortium name="DOE Joint Genome Institute"/>
            <person name="Ahrendt S."/>
            <person name="Riley R."/>
            <person name="Andreopoulos W."/>
            <person name="Labutti K."/>
            <person name="Pangilinan J."/>
            <person name="Ruiz-Duenas F.J."/>
            <person name="Barrasa J.M."/>
            <person name="Sanchez-Garcia M."/>
            <person name="Camarero S."/>
            <person name="Miyauchi S."/>
            <person name="Serrano A."/>
            <person name="Linde D."/>
            <person name="Babiker R."/>
            <person name="Drula E."/>
            <person name="Ayuso-Fernandez I."/>
            <person name="Pacheco R."/>
            <person name="Padilla G."/>
            <person name="Ferreira P."/>
            <person name="Barriuso J."/>
            <person name="Kellner H."/>
            <person name="Castanera R."/>
            <person name="Alfaro M."/>
            <person name="Ramirez L."/>
            <person name="Pisabarro A.G."/>
            <person name="Kuo A."/>
            <person name="Tritt A."/>
            <person name="Lipzen A."/>
            <person name="He G."/>
            <person name="Yan M."/>
            <person name="Ng V."/>
            <person name="Cullen D."/>
            <person name="Martin F."/>
            <person name="Rosso M.-N."/>
            <person name="Henrissat B."/>
            <person name="Hibbett D."/>
            <person name="Martinez A.T."/>
            <person name="Grigoriev I.V."/>
        </authorList>
    </citation>
    <scope>NUCLEOTIDE SEQUENCE</scope>
    <source>
        <strain evidence="1">AH 40177</strain>
    </source>
</reference>
<comment type="caution">
    <text evidence="1">The sequence shown here is derived from an EMBL/GenBank/DDBJ whole genome shotgun (WGS) entry which is preliminary data.</text>
</comment>
<name>A0A9P5PZF0_9AGAR</name>
<proteinExistence type="predicted"/>
<evidence type="ECO:0000313" key="1">
    <source>
        <dbReference type="EMBL" id="KAF9072206.1"/>
    </source>
</evidence>
<sequence length="69" mass="7967">MQCFNLPLESCEGDPKRLRLCLACGLWRNGARWAWDGSVKSLRGDYDQIGCGRMYIYLVQEESGLCFMR</sequence>
<organism evidence="1 2">
    <name type="scientific">Rhodocollybia butyracea</name>
    <dbReference type="NCBI Taxonomy" id="206335"/>
    <lineage>
        <taxon>Eukaryota</taxon>
        <taxon>Fungi</taxon>
        <taxon>Dikarya</taxon>
        <taxon>Basidiomycota</taxon>
        <taxon>Agaricomycotina</taxon>
        <taxon>Agaricomycetes</taxon>
        <taxon>Agaricomycetidae</taxon>
        <taxon>Agaricales</taxon>
        <taxon>Marasmiineae</taxon>
        <taxon>Omphalotaceae</taxon>
        <taxon>Rhodocollybia</taxon>
    </lineage>
</organism>
<keyword evidence="2" id="KW-1185">Reference proteome</keyword>
<dbReference type="EMBL" id="JADNRY010000026">
    <property type="protein sequence ID" value="KAF9072206.1"/>
    <property type="molecule type" value="Genomic_DNA"/>
</dbReference>
<dbReference type="AlphaFoldDB" id="A0A9P5PZF0"/>
<dbReference type="OrthoDB" id="10253254at2759"/>
<gene>
    <name evidence="1" type="ORF">BDP27DRAFT_1320912</name>
</gene>